<evidence type="ECO:0000313" key="9">
    <source>
        <dbReference type="Proteomes" id="UP001299068"/>
    </source>
</evidence>
<comment type="caution">
    <text evidence="8">The sequence shown here is derived from an EMBL/GenBank/DDBJ whole genome shotgun (WGS) entry which is preliminary data.</text>
</comment>
<protein>
    <submittedName>
        <fullName evidence="8">Chromate transporter</fullName>
    </submittedName>
</protein>
<accession>A0ABS7KVQ5</accession>
<feature type="transmembrane region" description="Helical" evidence="7">
    <location>
        <begin position="74"/>
        <end position="100"/>
    </location>
</feature>
<feature type="transmembrane region" description="Helical" evidence="7">
    <location>
        <begin position="106"/>
        <end position="130"/>
    </location>
</feature>
<feature type="transmembrane region" description="Helical" evidence="7">
    <location>
        <begin position="49"/>
        <end position="67"/>
    </location>
</feature>
<dbReference type="PANTHER" id="PTHR43663">
    <property type="entry name" value="CHROMATE TRANSPORT PROTEIN-RELATED"/>
    <property type="match status" value="1"/>
</dbReference>
<sequence length="178" mass="19340">MDKVLKMFISFFKIGAFTFGGGYAMIPIIEEEVVNKQGWVTKEEFMDMLVVSQSFPGAMAVNCSLFIGYKIAGVIGGVIALLGVALPSFLIILIIAAFFMQFRDNYYVNLVFKGISAAVPILVLTGVISLAKGVDKNIRNGVILVIALIALIIFKINPIIVIVVAALYGAVFLRKKVE</sequence>
<dbReference type="PANTHER" id="PTHR43663:SF2">
    <property type="entry name" value="CHROMATE TRANSPORT PROTEIN-RELATED"/>
    <property type="match status" value="1"/>
</dbReference>
<organism evidence="8 9">
    <name type="scientific">Clostridium sardiniense</name>
    <name type="common">Clostridium absonum</name>
    <dbReference type="NCBI Taxonomy" id="29369"/>
    <lineage>
        <taxon>Bacteria</taxon>
        <taxon>Bacillati</taxon>
        <taxon>Bacillota</taxon>
        <taxon>Clostridia</taxon>
        <taxon>Eubacteriales</taxon>
        <taxon>Clostridiaceae</taxon>
        <taxon>Clostridium</taxon>
    </lineage>
</organism>
<reference evidence="8 9" key="1">
    <citation type="journal article" date="2021" name="Cell Host Microbe">
        <title>in vivo commensal control of Clostridioides difficile virulence.</title>
        <authorList>
            <person name="Girinathan B.P."/>
            <person name="Dibenedetto N."/>
            <person name="Worley J.N."/>
            <person name="Peltier J."/>
            <person name="Arrieta-Ortiz M.L."/>
            <person name="Rupa Christinal Immanuel S."/>
            <person name="Lavin R."/>
            <person name="Delaney M.L."/>
            <person name="Cummins C."/>
            <person name="Hoffmann M."/>
            <person name="Luo Y."/>
            <person name="Gonzalez-Escalona N."/>
            <person name="Allard M."/>
            <person name="Onderdonk A.B."/>
            <person name="Gerber G.K."/>
            <person name="Sonenshein A.L."/>
            <person name="Baliga N."/>
            <person name="Dupuy B."/>
            <person name="Bry L."/>
        </authorList>
    </citation>
    <scope>NUCLEOTIDE SEQUENCE [LARGE SCALE GENOMIC DNA]</scope>
    <source>
        <strain evidence="8 9">DSM 599</strain>
    </source>
</reference>
<keyword evidence="5 7" id="KW-1133">Transmembrane helix</keyword>
<dbReference type="Pfam" id="PF02417">
    <property type="entry name" value="Chromate_transp"/>
    <property type="match status" value="1"/>
</dbReference>
<name>A0ABS7KVQ5_CLOSR</name>
<evidence type="ECO:0000256" key="1">
    <source>
        <dbReference type="ARBA" id="ARBA00004651"/>
    </source>
</evidence>
<keyword evidence="9" id="KW-1185">Reference proteome</keyword>
<dbReference type="EMBL" id="JAIKTU010000003">
    <property type="protein sequence ID" value="MBY0754698.1"/>
    <property type="molecule type" value="Genomic_DNA"/>
</dbReference>
<evidence type="ECO:0000256" key="2">
    <source>
        <dbReference type="ARBA" id="ARBA00005262"/>
    </source>
</evidence>
<evidence type="ECO:0000256" key="5">
    <source>
        <dbReference type="ARBA" id="ARBA00022989"/>
    </source>
</evidence>
<comment type="subcellular location">
    <subcellularLocation>
        <location evidence="1">Cell membrane</location>
        <topology evidence="1">Multi-pass membrane protein</topology>
    </subcellularLocation>
</comment>
<evidence type="ECO:0000256" key="3">
    <source>
        <dbReference type="ARBA" id="ARBA00022475"/>
    </source>
</evidence>
<evidence type="ECO:0000256" key="6">
    <source>
        <dbReference type="ARBA" id="ARBA00023136"/>
    </source>
</evidence>
<keyword evidence="6 7" id="KW-0472">Membrane</keyword>
<proteinExistence type="inferred from homology"/>
<dbReference type="Proteomes" id="UP001299068">
    <property type="component" value="Unassembled WGS sequence"/>
</dbReference>
<feature type="transmembrane region" description="Helical" evidence="7">
    <location>
        <begin position="142"/>
        <end position="168"/>
    </location>
</feature>
<evidence type="ECO:0000256" key="7">
    <source>
        <dbReference type="SAM" id="Phobius"/>
    </source>
</evidence>
<keyword evidence="4 7" id="KW-0812">Transmembrane</keyword>
<feature type="transmembrane region" description="Helical" evidence="7">
    <location>
        <begin position="7"/>
        <end position="29"/>
    </location>
</feature>
<gene>
    <name evidence="8" type="ORF">K5V21_04425</name>
</gene>
<dbReference type="RefSeq" id="WP_221859533.1">
    <property type="nucleotide sequence ID" value="NZ_JAIKTU010000003.1"/>
</dbReference>
<evidence type="ECO:0000256" key="4">
    <source>
        <dbReference type="ARBA" id="ARBA00022692"/>
    </source>
</evidence>
<evidence type="ECO:0000313" key="8">
    <source>
        <dbReference type="EMBL" id="MBY0754698.1"/>
    </source>
</evidence>
<dbReference type="InterPro" id="IPR052518">
    <property type="entry name" value="CHR_Transporter"/>
</dbReference>
<comment type="similarity">
    <text evidence="2">Belongs to the chromate ion transporter (CHR) (TC 2.A.51) family.</text>
</comment>
<keyword evidence="3" id="KW-1003">Cell membrane</keyword>
<dbReference type="InterPro" id="IPR003370">
    <property type="entry name" value="Chromate_transpt"/>
</dbReference>